<dbReference type="RefSeq" id="WP_207366117.1">
    <property type="nucleotide sequence ID" value="NZ_JAFMYV010000010.1"/>
</dbReference>
<dbReference type="Pfam" id="PF10067">
    <property type="entry name" value="DUF2306"/>
    <property type="match status" value="1"/>
</dbReference>
<protein>
    <submittedName>
        <fullName evidence="2">DUF2306 domain-containing protein</fullName>
    </submittedName>
</protein>
<keyword evidence="1" id="KW-0812">Transmembrane</keyword>
<evidence type="ECO:0000256" key="1">
    <source>
        <dbReference type="SAM" id="Phobius"/>
    </source>
</evidence>
<organism evidence="2 3">
    <name type="scientific">Fibrella rubiginis</name>
    <dbReference type="NCBI Taxonomy" id="2817060"/>
    <lineage>
        <taxon>Bacteria</taxon>
        <taxon>Pseudomonadati</taxon>
        <taxon>Bacteroidota</taxon>
        <taxon>Cytophagia</taxon>
        <taxon>Cytophagales</taxon>
        <taxon>Spirosomataceae</taxon>
        <taxon>Fibrella</taxon>
    </lineage>
</organism>
<feature type="transmembrane region" description="Helical" evidence="1">
    <location>
        <begin position="165"/>
        <end position="186"/>
    </location>
</feature>
<dbReference type="InterPro" id="IPR018750">
    <property type="entry name" value="DUF2306_membrane"/>
</dbReference>
<accession>A0A939GIS4</accession>
<comment type="caution">
    <text evidence="2">The sequence shown here is derived from an EMBL/GenBank/DDBJ whole genome shotgun (WGS) entry which is preliminary data.</text>
</comment>
<feature type="transmembrane region" description="Helical" evidence="1">
    <location>
        <begin position="101"/>
        <end position="122"/>
    </location>
</feature>
<keyword evidence="1" id="KW-0472">Membrane</keyword>
<feature type="transmembrane region" description="Helical" evidence="1">
    <location>
        <begin position="40"/>
        <end position="63"/>
    </location>
</feature>
<gene>
    <name evidence="2" type="ORF">J2I47_18645</name>
</gene>
<feature type="transmembrane region" description="Helical" evidence="1">
    <location>
        <begin position="128"/>
        <end position="145"/>
    </location>
</feature>
<keyword evidence="3" id="KW-1185">Reference proteome</keyword>
<dbReference type="EMBL" id="JAFMYV010000010">
    <property type="protein sequence ID" value="MBO0938578.1"/>
    <property type="molecule type" value="Genomic_DNA"/>
</dbReference>
<evidence type="ECO:0000313" key="2">
    <source>
        <dbReference type="EMBL" id="MBO0938578.1"/>
    </source>
</evidence>
<evidence type="ECO:0000313" key="3">
    <source>
        <dbReference type="Proteomes" id="UP000664034"/>
    </source>
</evidence>
<dbReference type="Proteomes" id="UP000664034">
    <property type="component" value="Unassembled WGS sequence"/>
</dbReference>
<feature type="transmembrane region" description="Helical" evidence="1">
    <location>
        <begin position="69"/>
        <end position="89"/>
    </location>
</feature>
<feature type="transmembrane region" description="Helical" evidence="1">
    <location>
        <begin position="6"/>
        <end position="28"/>
    </location>
</feature>
<reference evidence="2" key="1">
    <citation type="submission" date="2021-03" db="EMBL/GenBank/DDBJ databases">
        <title>Fibrella sp. HMF5335 genome sequencing and assembly.</title>
        <authorList>
            <person name="Kang H."/>
            <person name="Kim H."/>
            <person name="Bae S."/>
            <person name="Joh K."/>
        </authorList>
    </citation>
    <scope>NUCLEOTIDE SEQUENCE</scope>
    <source>
        <strain evidence="2">HMF5335</strain>
    </source>
</reference>
<keyword evidence="1" id="KW-1133">Transmembrane helix</keyword>
<proteinExistence type="predicted"/>
<sequence length="233" mass="25968">MKTLLTALLVLHIAVGTVALFVGLVPMFSQKGNSLHRRTGLVYVWCMIIVAITAILLCGLQPFKMFRLFLAGIAVFSFYLCMTGWRATKNKKGLYAPFDKVLAYITLVVGAGMIAFGVYLLVLNGLQFMPIVFTFFGVLTSRFALEDVRTLGQPAQKQHWFFQHFIRMGGSYIATFTAAVVTNAPRLAPANAPEWLEILYWIAPSLIGGWFIGLTVRRYKLKFAKKTSGILEA</sequence>
<feature type="transmembrane region" description="Helical" evidence="1">
    <location>
        <begin position="198"/>
        <end position="216"/>
    </location>
</feature>
<dbReference type="AlphaFoldDB" id="A0A939GIS4"/>
<name>A0A939GIS4_9BACT</name>